<dbReference type="AlphaFoldDB" id="A0A1G6YLY2"/>
<evidence type="ECO:0000256" key="3">
    <source>
        <dbReference type="ARBA" id="ARBA00022692"/>
    </source>
</evidence>
<sequence>MSFTEQLSEIPWGLVWPLIAIQLILMTAALIDLNRKRSTNGPAILWVFIIIFINTIGPVLYFTVGRRHS</sequence>
<keyword evidence="2" id="KW-1003">Cell membrane</keyword>
<feature type="transmembrane region" description="Helical" evidence="6">
    <location>
        <begin position="12"/>
        <end position="31"/>
    </location>
</feature>
<dbReference type="Pfam" id="PF13396">
    <property type="entry name" value="PLDc_N"/>
    <property type="match status" value="1"/>
</dbReference>
<evidence type="ECO:0000256" key="2">
    <source>
        <dbReference type="ARBA" id="ARBA00022475"/>
    </source>
</evidence>
<keyword evidence="5 6" id="KW-0472">Membrane</keyword>
<evidence type="ECO:0000256" key="4">
    <source>
        <dbReference type="ARBA" id="ARBA00022989"/>
    </source>
</evidence>
<dbReference type="RefSeq" id="WP_092093969.1">
    <property type="nucleotide sequence ID" value="NZ_FNAR01000002.1"/>
</dbReference>
<proteinExistence type="predicted"/>
<evidence type="ECO:0000256" key="5">
    <source>
        <dbReference type="ARBA" id="ARBA00023136"/>
    </source>
</evidence>
<protein>
    <submittedName>
        <fullName evidence="8">Phospholipase_D-nuclease N-terminal</fullName>
    </submittedName>
</protein>
<evidence type="ECO:0000313" key="9">
    <source>
        <dbReference type="Proteomes" id="UP000198823"/>
    </source>
</evidence>
<evidence type="ECO:0000256" key="6">
    <source>
        <dbReference type="SAM" id="Phobius"/>
    </source>
</evidence>
<dbReference type="EMBL" id="FNAR01000002">
    <property type="protein sequence ID" value="SDD91322.1"/>
    <property type="molecule type" value="Genomic_DNA"/>
</dbReference>
<name>A0A1G6YLY2_9BACL</name>
<feature type="transmembrane region" description="Helical" evidence="6">
    <location>
        <begin position="43"/>
        <end position="64"/>
    </location>
</feature>
<dbReference type="Proteomes" id="UP000198823">
    <property type="component" value="Unassembled WGS sequence"/>
</dbReference>
<dbReference type="GO" id="GO:0005886">
    <property type="term" value="C:plasma membrane"/>
    <property type="evidence" value="ECO:0007669"/>
    <property type="project" value="UniProtKB-SubCell"/>
</dbReference>
<keyword evidence="4 6" id="KW-1133">Transmembrane helix</keyword>
<feature type="domain" description="Cardiolipin synthase N-terminal" evidence="7">
    <location>
        <begin position="24"/>
        <end position="66"/>
    </location>
</feature>
<comment type="subcellular location">
    <subcellularLocation>
        <location evidence="1">Cell membrane</location>
        <topology evidence="1">Multi-pass membrane protein</topology>
    </subcellularLocation>
</comment>
<dbReference type="OrthoDB" id="3243324at2"/>
<reference evidence="8 9" key="1">
    <citation type="submission" date="2016-10" db="EMBL/GenBank/DDBJ databases">
        <authorList>
            <person name="de Groot N.N."/>
        </authorList>
    </citation>
    <scope>NUCLEOTIDE SEQUENCE [LARGE SCALE GENOMIC DNA]</scope>
    <source>
        <strain evidence="8 9">CGMCC 1.6762</strain>
    </source>
</reference>
<evidence type="ECO:0000259" key="7">
    <source>
        <dbReference type="Pfam" id="PF13396"/>
    </source>
</evidence>
<accession>A0A1G6YLY2</accession>
<gene>
    <name evidence="8" type="ORF">SAMN04488126_10211</name>
</gene>
<organism evidence="8 9">
    <name type="scientific">Bhargavaea beijingensis</name>
    <dbReference type="NCBI Taxonomy" id="426756"/>
    <lineage>
        <taxon>Bacteria</taxon>
        <taxon>Bacillati</taxon>
        <taxon>Bacillota</taxon>
        <taxon>Bacilli</taxon>
        <taxon>Bacillales</taxon>
        <taxon>Caryophanaceae</taxon>
        <taxon>Bhargavaea</taxon>
    </lineage>
</organism>
<keyword evidence="3 6" id="KW-0812">Transmembrane</keyword>
<evidence type="ECO:0000313" key="8">
    <source>
        <dbReference type="EMBL" id="SDD91322.1"/>
    </source>
</evidence>
<evidence type="ECO:0000256" key="1">
    <source>
        <dbReference type="ARBA" id="ARBA00004651"/>
    </source>
</evidence>
<dbReference type="InterPro" id="IPR027379">
    <property type="entry name" value="CLS_N"/>
</dbReference>
<dbReference type="STRING" id="426756.SAMN04488126_10211"/>